<evidence type="ECO:0000313" key="13">
    <source>
        <dbReference type="Proteomes" id="UP000250043"/>
    </source>
</evidence>
<comment type="similarity">
    <text evidence="3">Belongs to the cytochrome P450 family.</text>
</comment>
<dbReference type="EMBL" id="KV722461">
    <property type="protein sequence ID" value="OCH88138.1"/>
    <property type="molecule type" value="Genomic_DNA"/>
</dbReference>
<dbReference type="InterPro" id="IPR050364">
    <property type="entry name" value="Cytochrome_P450_fung"/>
</dbReference>
<dbReference type="GO" id="GO:0016705">
    <property type="term" value="F:oxidoreductase activity, acting on paired donors, with incorporation or reduction of molecular oxygen"/>
    <property type="evidence" value="ECO:0007669"/>
    <property type="project" value="InterPro"/>
</dbReference>
<comment type="subcellular location">
    <subcellularLocation>
        <location evidence="2">Membrane</location>
        <topology evidence="2">Single-pass membrane protein</topology>
    </subcellularLocation>
</comment>
<keyword evidence="10" id="KW-0503">Monooxygenase</keyword>
<keyword evidence="4" id="KW-0349">Heme</keyword>
<name>A0A8E2DMK6_9APHY</name>
<dbReference type="SUPFAM" id="SSF48264">
    <property type="entry name" value="Cytochrome P450"/>
    <property type="match status" value="1"/>
</dbReference>
<evidence type="ECO:0000256" key="11">
    <source>
        <dbReference type="ARBA" id="ARBA00023136"/>
    </source>
</evidence>
<evidence type="ECO:0000256" key="5">
    <source>
        <dbReference type="ARBA" id="ARBA00022692"/>
    </source>
</evidence>
<dbReference type="GO" id="GO:0005506">
    <property type="term" value="F:iron ion binding"/>
    <property type="evidence" value="ECO:0007669"/>
    <property type="project" value="InterPro"/>
</dbReference>
<evidence type="ECO:0000256" key="10">
    <source>
        <dbReference type="ARBA" id="ARBA00023033"/>
    </source>
</evidence>
<keyword evidence="5" id="KW-0812">Transmembrane</keyword>
<dbReference type="PANTHER" id="PTHR46300:SF7">
    <property type="entry name" value="P450, PUTATIVE (EUROFUNG)-RELATED"/>
    <property type="match status" value="1"/>
</dbReference>
<keyword evidence="8" id="KW-0560">Oxidoreductase</keyword>
<proteinExistence type="inferred from homology"/>
<keyword evidence="11" id="KW-0472">Membrane</keyword>
<dbReference type="GO" id="GO:0004497">
    <property type="term" value="F:monooxygenase activity"/>
    <property type="evidence" value="ECO:0007669"/>
    <property type="project" value="UniProtKB-KW"/>
</dbReference>
<sequence length="250" mass="28739">MLARFGAQRRAREHLNARRDTFRPGTCLPRVQDLERSLLCFFSAEFPNEYISSDPTYRIGLTYLNVLGTNVVYLHSAEAAKELLVTCGTIYNDRPPLVMVTELCGYEPGPFRSYGEKLCRQRSLMEQALGPANVPTFQPLFEAEIRGLSYRLLTYPKDYDRHISRYTGAVHLLVIYGHTVTSNNDELLALGKRSLELLTNEVTPAPSKCIWAVDVFPSLKRIPDWFPFTRFKRKATDWRAQLLELYDRPV</sequence>
<accession>A0A8E2DMK6</accession>
<evidence type="ECO:0000256" key="1">
    <source>
        <dbReference type="ARBA" id="ARBA00001971"/>
    </source>
</evidence>
<keyword evidence="9" id="KW-0408">Iron</keyword>
<keyword evidence="13" id="KW-1185">Reference proteome</keyword>
<evidence type="ECO:0000256" key="6">
    <source>
        <dbReference type="ARBA" id="ARBA00022723"/>
    </source>
</evidence>
<keyword evidence="6" id="KW-0479">Metal-binding</keyword>
<protein>
    <submittedName>
        <fullName evidence="12">Uncharacterized protein</fullName>
    </submittedName>
</protein>
<dbReference type="Gene3D" id="1.10.630.10">
    <property type="entry name" value="Cytochrome P450"/>
    <property type="match status" value="1"/>
</dbReference>
<evidence type="ECO:0000256" key="8">
    <source>
        <dbReference type="ARBA" id="ARBA00023002"/>
    </source>
</evidence>
<dbReference type="AlphaFoldDB" id="A0A8E2DMK6"/>
<evidence type="ECO:0000256" key="9">
    <source>
        <dbReference type="ARBA" id="ARBA00023004"/>
    </source>
</evidence>
<organism evidence="12 13">
    <name type="scientific">Obba rivulosa</name>
    <dbReference type="NCBI Taxonomy" id="1052685"/>
    <lineage>
        <taxon>Eukaryota</taxon>
        <taxon>Fungi</taxon>
        <taxon>Dikarya</taxon>
        <taxon>Basidiomycota</taxon>
        <taxon>Agaricomycotina</taxon>
        <taxon>Agaricomycetes</taxon>
        <taxon>Polyporales</taxon>
        <taxon>Gelatoporiaceae</taxon>
        <taxon>Obba</taxon>
    </lineage>
</organism>
<dbReference type="GO" id="GO:0016020">
    <property type="term" value="C:membrane"/>
    <property type="evidence" value="ECO:0007669"/>
    <property type="project" value="UniProtKB-SubCell"/>
</dbReference>
<evidence type="ECO:0000313" key="12">
    <source>
        <dbReference type="EMBL" id="OCH88138.1"/>
    </source>
</evidence>
<evidence type="ECO:0000256" key="3">
    <source>
        <dbReference type="ARBA" id="ARBA00010617"/>
    </source>
</evidence>
<evidence type="ECO:0000256" key="7">
    <source>
        <dbReference type="ARBA" id="ARBA00022989"/>
    </source>
</evidence>
<dbReference type="OrthoDB" id="1055148at2759"/>
<dbReference type="Proteomes" id="UP000250043">
    <property type="component" value="Unassembled WGS sequence"/>
</dbReference>
<keyword evidence="7" id="KW-1133">Transmembrane helix</keyword>
<gene>
    <name evidence="12" type="ORF">OBBRIDRAFT_109353</name>
</gene>
<comment type="cofactor">
    <cofactor evidence="1">
        <name>heme</name>
        <dbReference type="ChEBI" id="CHEBI:30413"/>
    </cofactor>
</comment>
<evidence type="ECO:0000256" key="4">
    <source>
        <dbReference type="ARBA" id="ARBA00022617"/>
    </source>
</evidence>
<evidence type="ECO:0000256" key="2">
    <source>
        <dbReference type="ARBA" id="ARBA00004167"/>
    </source>
</evidence>
<dbReference type="GO" id="GO:0020037">
    <property type="term" value="F:heme binding"/>
    <property type="evidence" value="ECO:0007669"/>
    <property type="project" value="InterPro"/>
</dbReference>
<dbReference type="InterPro" id="IPR036396">
    <property type="entry name" value="Cyt_P450_sf"/>
</dbReference>
<dbReference type="PANTHER" id="PTHR46300">
    <property type="entry name" value="P450, PUTATIVE (EUROFUNG)-RELATED-RELATED"/>
    <property type="match status" value="1"/>
</dbReference>
<reference evidence="12 13" key="1">
    <citation type="submission" date="2016-07" db="EMBL/GenBank/DDBJ databases">
        <title>Draft genome of the white-rot fungus Obba rivulosa 3A-2.</title>
        <authorList>
            <consortium name="DOE Joint Genome Institute"/>
            <person name="Miettinen O."/>
            <person name="Riley R."/>
            <person name="Acob R."/>
            <person name="Barry K."/>
            <person name="Cullen D."/>
            <person name="De Vries R."/>
            <person name="Hainaut M."/>
            <person name="Hatakka A."/>
            <person name="Henrissat B."/>
            <person name="Hilden K."/>
            <person name="Kuo R."/>
            <person name="Labutti K."/>
            <person name="Lipzen A."/>
            <person name="Makela M.R."/>
            <person name="Sandor L."/>
            <person name="Spatafora J.W."/>
            <person name="Grigoriev I.V."/>
            <person name="Hibbett D.S."/>
        </authorList>
    </citation>
    <scope>NUCLEOTIDE SEQUENCE [LARGE SCALE GENOMIC DNA]</scope>
    <source>
        <strain evidence="12 13">3A-2</strain>
    </source>
</reference>